<evidence type="ECO:0000256" key="1">
    <source>
        <dbReference type="ARBA" id="ARBA00022670"/>
    </source>
</evidence>
<dbReference type="Gene3D" id="2.40.10.120">
    <property type="match status" value="1"/>
</dbReference>
<dbReference type="OrthoDB" id="9758917at2"/>
<dbReference type="SUPFAM" id="SSF50156">
    <property type="entry name" value="PDZ domain-like"/>
    <property type="match status" value="2"/>
</dbReference>
<feature type="domain" description="PDZ" evidence="4">
    <location>
        <begin position="285"/>
        <end position="339"/>
    </location>
</feature>
<evidence type="ECO:0000256" key="3">
    <source>
        <dbReference type="SAM" id="SignalP"/>
    </source>
</evidence>
<dbReference type="GO" id="GO:0006508">
    <property type="term" value="P:proteolysis"/>
    <property type="evidence" value="ECO:0007669"/>
    <property type="project" value="UniProtKB-KW"/>
</dbReference>
<dbReference type="RefSeq" id="WP_005986130.1">
    <property type="nucleotide sequence ID" value="NZ_AOSV01000018.1"/>
</dbReference>
<evidence type="ECO:0000259" key="4">
    <source>
        <dbReference type="PROSITE" id="PS50106"/>
    </source>
</evidence>
<organism evidence="5 6">
    <name type="scientific">Desulfocurvibacter africanus PCS</name>
    <dbReference type="NCBI Taxonomy" id="1262666"/>
    <lineage>
        <taxon>Bacteria</taxon>
        <taxon>Pseudomonadati</taxon>
        <taxon>Thermodesulfobacteriota</taxon>
        <taxon>Desulfovibrionia</taxon>
        <taxon>Desulfovibrionales</taxon>
        <taxon>Desulfovibrionaceae</taxon>
        <taxon>Desulfocurvibacter</taxon>
    </lineage>
</organism>
<dbReference type="InterPro" id="IPR051201">
    <property type="entry name" value="Chloro_Bact_Ser_Proteases"/>
</dbReference>
<dbReference type="PROSITE" id="PS50106">
    <property type="entry name" value="PDZ"/>
    <property type="match status" value="2"/>
</dbReference>
<dbReference type="EMBL" id="AOSV01000018">
    <property type="protein sequence ID" value="EMG37421.1"/>
    <property type="molecule type" value="Genomic_DNA"/>
</dbReference>
<feature type="chain" id="PRO_5004069539" evidence="3">
    <location>
        <begin position="34"/>
        <end position="465"/>
    </location>
</feature>
<dbReference type="GO" id="GO:0004252">
    <property type="term" value="F:serine-type endopeptidase activity"/>
    <property type="evidence" value="ECO:0007669"/>
    <property type="project" value="InterPro"/>
</dbReference>
<comment type="caution">
    <text evidence="5">The sequence shown here is derived from an EMBL/GenBank/DDBJ whole genome shotgun (WGS) entry which is preliminary data.</text>
</comment>
<dbReference type="InterPro" id="IPR001940">
    <property type="entry name" value="Peptidase_S1C"/>
</dbReference>
<evidence type="ECO:0000256" key="2">
    <source>
        <dbReference type="ARBA" id="ARBA00022801"/>
    </source>
</evidence>
<keyword evidence="1 5" id="KW-0645">Protease</keyword>
<dbReference type="PATRIC" id="fig|1262666.3.peg.1731"/>
<gene>
    <name evidence="5" type="ORF">PCS_01711</name>
</gene>
<keyword evidence="2" id="KW-0378">Hydrolase</keyword>
<name>M5Q1B3_DESAF</name>
<keyword evidence="3" id="KW-0732">Signal</keyword>
<dbReference type="InterPro" id="IPR009003">
    <property type="entry name" value="Peptidase_S1_PA"/>
</dbReference>
<protein>
    <submittedName>
        <fullName evidence="5">Trypsin-like serine protease with C-terminal PDZ domain containing protein</fullName>
    </submittedName>
</protein>
<dbReference type="PRINTS" id="PR00834">
    <property type="entry name" value="PROTEASES2C"/>
</dbReference>
<dbReference type="SMART" id="SM00228">
    <property type="entry name" value="PDZ"/>
    <property type="match status" value="2"/>
</dbReference>
<proteinExistence type="predicted"/>
<reference evidence="5 6" key="1">
    <citation type="journal article" date="2013" name="Genome Announc.">
        <title>Draft Genome Sequence for Desulfovibrio africanus Strain PCS.</title>
        <authorList>
            <person name="Brown S.D."/>
            <person name="Utturkar S.M."/>
            <person name="Arkin A.P."/>
            <person name="Deutschbauer A.M."/>
            <person name="Elias D.A."/>
            <person name="Hazen T.C."/>
            <person name="Chakraborty R."/>
        </authorList>
    </citation>
    <scope>NUCLEOTIDE SEQUENCE [LARGE SCALE GENOMIC DNA]</scope>
    <source>
        <strain evidence="5 6">PCS</strain>
    </source>
</reference>
<feature type="signal peptide" evidence="3">
    <location>
        <begin position="1"/>
        <end position="33"/>
    </location>
</feature>
<dbReference type="PANTHER" id="PTHR43343">
    <property type="entry name" value="PEPTIDASE S12"/>
    <property type="match status" value="1"/>
</dbReference>
<dbReference type="CDD" id="cd06779">
    <property type="entry name" value="cpPDZ_Deg_HtrA-like"/>
    <property type="match status" value="1"/>
</dbReference>
<dbReference type="InterPro" id="IPR036034">
    <property type="entry name" value="PDZ_sf"/>
</dbReference>
<dbReference type="PANTHER" id="PTHR43343:SF3">
    <property type="entry name" value="PROTEASE DO-LIKE 8, CHLOROPLASTIC"/>
    <property type="match status" value="1"/>
</dbReference>
<sequence>MRALSSNRPIAILLSCLLYLLLTQAFGALAALAAQTPGNDLRRSPIVRAVEKVAPAVVNITAARQEQRSMNPFADFFGQEMQPFFGQMFPETQRTVIATSLGSGVIIDGKAGLILTNAHVVAEATDVTVRLQDGREFGVELVGADPDFDLAVLRVDRKELKGQALPQTAMGDSSSILIGETVIAIGNPFGFTHTVTTGVISAVNRTIRTDEVAFTDFIQTDAAINPGNSGGPLLNILGELIGVNTAIQAQAQGIGFAIPINKARRVVDELVASGRVAHIWLGLDGQDLDQASASYFGLARCAGMLVTLVRPGTPAARAGLKPGDVLQTVDGLAVQDKDHYLDILRNYTVNQPMTLGVQRDGKLLKVEARGARFDAATAKRLAAERWGLGIDERSSRGAAAVSSVNPNSPAGKLGLRSGDAILQIGAYHMANADDFIKAFSRYRLKNTVLMKVARGGRAYIVRLRI</sequence>
<evidence type="ECO:0000313" key="5">
    <source>
        <dbReference type="EMBL" id="EMG37421.1"/>
    </source>
</evidence>
<dbReference type="Proteomes" id="UP000011922">
    <property type="component" value="Unassembled WGS sequence"/>
</dbReference>
<dbReference type="AlphaFoldDB" id="M5Q1B3"/>
<dbReference type="InterPro" id="IPR001478">
    <property type="entry name" value="PDZ"/>
</dbReference>
<evidence type="ECO:0000313" key="6">
    <source>
        <dbReference type="Proteomes" id="UP000011922"/>
    </source>
</evidence>
<dbReference type="Gene3D" id="2.30.42.10">
    <property type="match status" value="2"/>
</dbReference>
<dbReference type="Pfam" id="PF13180">
    <property type="entry name" value="PDZ_2"/>
    <property type="match status" value="2"/>
</dbReference>
<accession>M5Q1B3</accession>
<feature type="domain" description="PDZ" evidence="4">
    <location>
        <begin position="375"/>
        <end position="437"/>
    </location>
</feature>
<dbReference type="Pfam" id="PF13365">
    <property type="entry name" value="Trypsin_2"/>
    <property type="match status" value="1"/>
</dbReference>
<dbReference type="SUPFAM" id="SSF50494">
    <property type="entry name" value="Trypsin-like serine proteases"/>
    <property type="match status" value="1"/>
</dbReference>